<organism evidence="2 3">
    <name type="scientific">Momordica charantia</name>
    <name type="common">Bitter gourd</name>
    <name type="synonym">Balsam pear</name>
    <dbReference type="NCBI Taxonomy" id="3673"/>
    <lineage>
        <taxon>Eukaryota</taxon>
        <taxon>Viridiplantae</taxon>
        <taxon>Streptophyta</taxon>
        <taxon>Embryophyta</taxon>
        <taxon>Tracheophyta</taxon>
        <taxon>Spermatophyta</taxon>
        <taxon>Magnoliopsida</taxon>
        <taxon>eudicotyledons</taxon>
        <taxon>Gunneridae</taxon>
        <taxon>Pentapetalae</taxon>
        <taxon>rosids</taxon>
        <taxon>fabids</taxon>
        <taxon>Cucurbitales</taxon>
        <taxon>Cucurbitaceae</taxon>
        <taxon>Momordiceae</taxon>
        <taxon>Momordica</taxon>
    </lineage>
</organism>
<evidence type="ECO:0000256" key="1">
    <source>
        <dbReference type="SAM" id="Coils"/>
    </source>
</evidence>
<dbReference type="RefSeq" id="XP_022154462.1">
    <property type="nucleotide sequence ID" value="XM_022298770.1"/>
</dbReference>
<keyword evidence="1" id="KW-0175">Coiled coil</keyword>
<sequence length="234" mass="27371">MSELPDELWRQILEIGVKSRGWTYRDLCCLSISSRRLRRLSGDDCFWSHLLSSDYPSSSSTLPSSTSSSKSLYEIRVVRDRNRKQAAHRRAILRKDSQITQHLRRIRELEDQLTEETKKLTATLSELSNLRRVREATVSLNVWQPAIIRGREKQIVEQCNVSVDSRSRTLEMELKLCKQQIAIFQKTLNEERQRLHLANKELASMKYHPIDNISNRESRFKRKSKDLKCKGLAC</sequence>
<name>A0A6J1DLR5_MOMCH</name>
<proteinExistence type="predicted"/>
<dbReference type="GeneID" id="111021734"/>
<dbReference type="KEGG" id="mcha:111021734"/>
<feature type="coiled-coil region" evidence="1">
    <location>
        <begin position="92"/>
        <end position="130"/>
    </location>
</feature>
<dbReference type="AlphaFoldDB" id="A0A6J1DLR5"/>
<reference evidence="3" key="1">
    <citation type="submission" date="2025-08" db="UniProtKB">
        <authorList>
            <consortium name="RefSeq"/>
        </authorList>
    </citation>
    <scope>IDENTIFICATION</scope>
    <source>
        <strain evidence="3">OHB3-1</strain>
    </source>
</reference>
<dbReference type="SUPFAM" id="SSF81383">
    <property type="entry name" value="F-box domain"/>
    <property type="match status" value="1"/>
</dbReference>
<protein>
    <submittedName>
        <fullName evidence="3">F-box protein SKIP24</fullName>
    </submittedName>
</protein>
<keyword evidence="2" id="KW-1185">Reference proteome</keyword>
<evidence type="ECO:0000313" key="2">
    <source>
        <dbReference type="Proteomes" id="UP000504603"/>
    </source>
</evidence>
<gene>
    <name evidence="3" type="primary">LOC111021734</name>
</gene>
<dbReference type="InterPro" id="IPR036047">
    <property type="entry name" value="F-box-like_dom_sf"/>
</dbReference>
<dbReference type="Proteomes" id="UP000504603">
    <property type="component" value="Unplaced"/>
</dbReference>
<evidence type="ECO:0000313" key="3">
    <source>
        <dbReference type="RefSeq" id="XP_022154462.1"/>
    </source>
</evidence>
<accession>A0A6J1DLR5</accession>
<dbReference type="OrthoDB" id="3219396at2759"/>